<feature type="compositionally biased region" description="Basic and acidic residues" evidence="7">
    <location>
        <begin position="191"/>
        <end position="220"/>
    </location>
</feature>
<dbReference type="AlphaFoldDB" id="A0A8J5FWI3"/>
<keyword evidence="5" id="KW-0804">Transcription</keyword>
<feature type="region of interest" description="Disordered" evidence="7">
    <location>
        <begin position="144"/>
        <end position="411"/>
    </location>
</feature>
<dbReference type="PANTHER" id="PTHR13468">
    <property type="entry name" value="DEK PROTEIN"/>
    <property type="match status" value="1"/>
</dbReference>
<feature type="compositionally biased region" description="Basic and acidic residues" evidence="7">
    <location>
        <begin position="875"/>
        <end position="885"/>
    </location>
</feature>
<keyword evidence="10" id="KW-1185">Reference proteome</keyword>
<feature type="compositionally biased region" description="Basic and acidic residues" evidence="7">
    <location>
        <begin position="522"/>
        <end position="542"/>
    </location>
</feature>
<keyword evidence="6" id="KW-0539">Nucleus</keyword>
<dbReference type="InterPro" id="IPR044198">
    <property type="entry name" value="DEK"/>
</dbReference>
<dbReference type="InterPro" id="IPR014876">
    <property type="entry name" value="DEK_C"/>
</dbReference>
<feature type="compositionally biased region" description="Basic and acidic residues" evidence="7">
    <location>
        <begin position="815"/>
        <end position="831"/>
    </location>
</feature>
<dbReference type="FunFam" id="1.10.10.60:FF:000220">
    <property type="entry name" value="DEK domain-containing chromatin associated protein"/>
    <property type="match status" value="1"/>
</dbReference>
<feature type="compositionally biased region" description="Basic and acidic residues" evidence="7">
    <location>
        <begin position="364"/>
        <end position="407"/>
    </location>
</feature>
<comment type="subcellular location">
    <subcellularLocation>
        <location evidence="1">Nucleus</location>
        <location evidence="1">Nucleolus</location>
    </subcellularLocation>
</comment>
<keyword evidence="3" id="KW-0805">Transcription regulation</keyword>
<keyword evidence="4" id="KW-0238">DNA-binding</keyword>
<feature type="region of interest" description="Disordered" evidence="7">
    <location>
        <begin position="428"/>
        <end position="493"/>
    </location>
</feature>
<feature type="compositionally biased region" description="Basic and acidic residues" evidence="7">
    <location>
        <begin position="458"/>
        <end position="493"/>
    </location>
</feature>
<name>A0A8J5FWI3_ZINOF</name>
<dbReference type="SUPFAM" id="SSF109715">
    <property type="entry name" value="DEK C-terminal domain"/>
    <property type="match status" value="1"/>
</dbReference>
<feature type="compositionally biased region" description="Basic and acidic residues" evidence="7">
    <location>
        <begin position="259"/>
        <end position="283"/>
    </location>
</feature>
<dbReference type="PROSITE" id="PS51998">
    <property type="entry name" value="DEK_C"/>
    <property type="match status" value="1"/>
</dbReference>
<sequence>MLLQRKDPRSNLMEVLSMGFHFLVTMHGCGDAYGHPNVAVFHPCILSVAATSSHRVDPARMKLPQRPTCMKEQCACWHRLLSPPALPHYRFGIALLDNYRVTVLASKPVGTAEDKPSSEVGGIMTESGSALSPEGNTLVSVDSEELDTKPKCGTVDKATIDNGSGPPDLRNAVFESGDKGNDCAVNIEENGEQKDIEETDTAKENDIRHSKEDNTIDDAKPAQNENTVEEPKEDDTIKDSGPVQKESTLEESKEDDTTEDARPVQKERPIEESKENDITEDARPLQMESSAEESKEDDTIEDARPVQNEDTVEELEGDDTVEDSGSVQKESTSQESKEDDTAKDARPVQKDSSVEESKEDDITEDARPMQKESIIEESKEDDTIKDARPLRKEITTEESKDDNRIEGVDTMAKQNDIKNTKDKNEIDDTIATIEDTEMVEEEGDKAGKGVTTTTAKSNDVEESKEGIRTEDPSTAKSEDGKKTDAEGHKIKAVEDGKMIVVEGDKAITVEDVEMVDAEDEKNEGVEKEEEGVKQEPKNHMEGEENGNTEQKDNRDNEAVGYKRKRSQVQIKKREGGVSVTKAKELLNSPISSSIERPVRERKAVERLVEVIENEASREFQVEKGRGTPLKDIPSVAHKLARKKPDDIKLIHHTLFGRRGKAVNFKHHILQFSGFVWHESDEKQRDKMKEKLDKYVKDTLLDLCDLFDLPASKANSRKEELVEKLLDFLVAPHPNNEQSTKSRKRKRLAKGSSSKRIEGAHSKRSRKKENTDDASLSEGDKSSSEMDDGDEVNESDPLKGKSVELSESEDDDETNDMSKENEHEKEDLEKGNKEKKRVSKQKDSIGMETVRTNSKAELVAATAKDSTKQSSSLHTKTKDVADDVRTKVFSRKKKMTDSPKKKSTIRSAKKEKDTGKRVSKDNKAKSKAQQPSKEELRKKICEILKEVDFNTYEGRATFTDILKLLATHYRADLNPRKASIKLIIQEELTKLAEAEDEEDEE</sequence>
<evidence type="ECO:0000256" key="7">
    <source>
        <dbReference type="SAM" id="MobiDB-lite"/>
    </source>
</evidence>
<keyword evidence="2" id="KW-0156">Chromatin regulator</keyword>
<dbReference type="GO" id="GO:0042393">
    <property type="term" value="F:histone binding"/>
    <property type="evidence" value="ECO:0007669"/>
    <property type="project" value="TreeGrafter"/>
</dbReference>
<dbReference type="PANTHER" id="PTHR13468:SF23">
    <property type="entry name" value="EXPRESSED PROTEIN"/>
    <property type="match status" value="1"/>
</dbReference>
<accession>A0A8J5FWI3</accession>
<evidence type="ECO:0000256" key="4">
    <source>
        <dbReference type="ARBA" id="ARBA00023125"/>
    </source>
</evidence>
<protein>
    <recommendedName>
        <fullName evidence="8">DEK-C domain-containing protein</fullName>
    </recommendedName>
</protein>
<evidence type="ECO:0000259" key="8">
    <source>
        <dbReference type="PROSITE" id="PS51998"/>
    </source>
</evidence>
<feature type="compositionally biased region" description="Acidic residues" evidence="7">
    <location>
        <begin position="310"/>
        <end position="322"/>
    </location>
</feature>
<feature type="region of interest" description="Disordered" evidence="7">
    <location>
        <begin position="732"/>
        <end position="934"/>
    </location>
</feature>
<dbReference type="GO" id="GO:0006325">
    <property type="term" value="P:chromatin organization"/>
    <property type="evidence" value="ECO:0007669"/>
    <property type="project" value="UniProtKB-KW"/>
</dbReference>
<feature type="compositionally biased region" description="Acidic residues" evidence="7">
    <location>
        <begin position="805"/>
        <end position="814"/>
    </location>
</feature>
<feature type="domain" description="DEK-C" evidence="8">
    <location>
        <begin position="929"/>
        <end position="988"/>
    </location>
</feature>
<feature type="region of interest" description="Disordered" evidence="7">
    <location>
        <begin position="510"/>
        <end position="576"/>
    </location>
</feature>
<evidence type="ECO:0000256" key="6">
    <source>
        <dbReference type="ARBA" id="ARBA00023242"/>
    </source>
</evidence>
<feature type="compositionally biased region" description="Acidic residues" evidence="7">
    <location>
        <begin position="434"/>
        <end position="443"/>
    </location>
</feature>
<evidence type="ECO:0000313" key="9">
    <source>
        <dbReference type="EMBL" id="KAG6493417.1"/>
    </source>
</evidence>
<comment type="caution">
    <text evidence="9">The sequence shown here is derived from an EMBL/GenBank/DDBJ whole genome shotgun (WGS) entry which is preliminary data.</text>
</comment>
<evidence type="ECO:0000256" key="3">
    <source>
        <dbReference type="ARBA" id="ARBA00023015"/>
    </source>
</evidence>
<evidence type="ECO:0000256" key="1">
    <source>
        <dbReference type="ARBA" id="ARBA00004604"/>
    </source>
</evidence>
<dbReference type="GO" id="GO:0003677">
    <property type="term" value="F:DNA binding"/>
    <property type="evidence" value="ECO:0007669"/>
    <property type="project" value="UniProtKB-KW"/>
</dbReference>
<organism evidence="9 10">
    <name type="scientific">Zingiber officinale</name>
    <name type="common">Ginger</name>
    <name type="synonym">Amomum zingiber</name>
    <dbReference type="NCBI Taxonomy" id="94328"/>
    <lineage>
        <taxon>Eukaryota</taxon>
        <taxon>Viridiplantae</taxon>
        <taxon>Streptophyta</taxon>
        <taxon>Embryophyta</taxon>
        <taxon>Tracheophyta</taxon>
        <taxon>Spermatophyta</taxon>
        <taxon>Magnoliopsida</taxon>
        <taxon>Liliopsida</taxon>
        <taxon>Zingiberales</taxon>
        <taxon>Zingiberaceae</taxon>
        <taxon>Zingiber</taxon>
    </lineage>
</organism>
<feature type="compositionally biased region" description="Basic and acidic residues" evidence="7">
    <location>
        <begin position="907"/>
        <end position="923"/>
    </location>
</feature>
<feature type="compositionally biased region" description="Basic and acidic residues" evidence="7">
    <location>
        <begin position="335"/>
        <end position="356"/>
    </location>
</feature>
<dbReference type="Gene3D" id="1.10.10.60">
    <property type="entry name" value="Homeodomain-like"/>
    <property type="match status" value="1"/>
</dbReference>
<dbReference type="EMBL" id="JACMSC010000013">
    <property type="protein sequence ID" value="KAG6493417.1"/>
    <property type="molecule type" value="Genomic_DNA"/>
</dbReference>
<proteinExistence type="predicted"/>
<gene>
    <name evidence="9" type="ORF">ZIOFF_048400</name>
</gene>
<dbReference type="Proteomes" id="UP000734854">
    <property type="component" value="Unassembled WGS sequence"/>
</dbReference>
<evidence type="ECO:0000313" key="10">
    <source>
        <dbReference type="Proteomes" id="UP000734854"/>
    </source>
</evidence>
<dbReference type="GO" id="GO:0005730">
    <property type="term" value="C:nucleolus"/>
    <property type="evidence" value="ECO:0007669"/>
    <property type="project" value="UniProtKB-SubCell"/>
</dbReference>
<reference evidence="9 10" key="1">
    <citation type="submission" date="2020-08" db="EMBL/GenBank/DDBJ databases">
        <title>Plant Genome Project.</title>
        <authorList>
            <person name="Zhang R.-G."/>
        </authorList>
    </citation>
    <scope>NUCLEOTIDE SEQUENCE [LARGE SCALE GENOMIC DNA]</scope>
    <source>
        <tissue evidence="9">Rhizome</tissue>
    </source>
</reference>
<feature type="compositionally biased region" description="Acidic residues" evidence="7">
    <location>
        <begin position="290"/>
        <end position="300"/>
    </location>
</feature>
<feature type="compositionally biased region" description="Polar residues" evidence="7">
    <location>
        <begin position="323"/>
        <end position="334"/>
    </location>
</feature>
<evidence type="ECO:0000256" key="2">
    <source>
        <dbReference type="ARBA" id="ARBA00022853"/>
    </source>
</evidence>
<feature type="compositionally biased region" description="Acidic residues" evidence="7">
    <location>
        <begin position="784"/>
        <end position="793"/>
    </location>
</feature>
<evidence type="ECO:0000256" key="5">
    <source>
        <dbReference type="ARBA" id="ARBA00023163"/>
    </source>
</evidence>
<dbReference type="Pfam" id="PF08766">
    <property type="entry name" value="DEK_C"/>
    <property type="match status" value="1"/>
</dbReference>
<feature type="compositionally biased region" description="Acidic residues" evidence="7">
    <location>
        <begin position="510"/>
        <end position="521"/>
    </location>
</feature>
<dbReference type="GO" id="GO:2000779">
    <property type="term" value="P:regulation of double-strand break repair"/>
    <property type="evidence" value="ECO:0007669"/>
    <property type="project" value="TreeGrafter"/>
</dbReference>